<keyword evidence="1" id="KW-0472">Membrane</keyword>
<keyword evidence="1" id="KW-1133">Transmembrane helix</keyword>
<proteinExistence type="predicted"/>
<reference evidence="2 3" key="1">
    <citation type="submission" date="2020-02" db="EMBL/GenBank/DDBJ databases">
        <authorList>
            <person name="Zheng R.K."/>
            <person name="Sun C.M."/>
        </authorList>
    </citation>
    <scope>NUCLEOTIDE SEQUENCE [LARGE SCALE GENOMIC DNA]</scope>
    <source>
        <strain evidence="3">rifampicinis</strain>
    </source>
</reference>
<evidence type="ECO:0000256" key="1">
    <source>
        <dbReference type="SAM" id="Phobius"/>
    </source>
</evidence>
<dbReference type="AlphaFoldDB" id="A0A7S8IEG2"/>
<keyword evidence="1" id="KW-0812">Transmembrane</keyword>
<dbReference type="Proteomes" id="UP000594468">
    <property type="component" value="Chromosome"/>
</dbReference>
<dbReference type="RefSeq" id="WP_195170611.1">
    <property type="nucleotide sequence ID" value="NZ_CP062983.1"/>
</dbReference>
<dbReference type="EMBL" id="CP062983">
    <property type="protein sequence ID" value="QPC82542.1"/>
    <property type="molecule type" value="Genomic_DNA"/>
</dbReference>
<sequence length="251" mass="28250">MYNKRYRLVWFFLALPLVLAAVVSQQVWGYVLGRPAPLTDDFALVDDVTLATLASTCYDGNLVVPEQTSALTTELADLYEQSPNDVPLFRSLASLDVPMPLTILYNQDVAQIVAHLLQAESPDLGPSMSPTGYYTALDNDAIARDWYYEGRVIVASGRTQDGDPLMHVSLTSGEVTNDDYHFYEYLLQPNWADGTYEILAVQHFKYEVAGMEGFEFPVIASLFLTLAFPLILASWFWARRGGEKRKRYLVQ</sequence>
<organism evidence="2 3">
    <name type="scientific">Phototrophicus methaneseepsis</name>
    <dbReference type="NCBI Taxonomy" id="2710758"/>
    <lineage>
        <taxon>Bacteria</taxon>
        <taxon>Bacillati</taxon>
        <taxon>Chloroflexota</taxon>
        <taxon>Candidatus Thermofontia</taxon>
        <taxon>Phototrophicales</taxon>
        <taxon>Phototrophicaceae</taxon>
        <taxon>Phototrophicus</taxon>
    </lineage>
</organism>
<dbReference type="KEGG" id="pmet:G4Y79_23115"/>
<evidence type="ECO:0000313" key="3">
    <source>
        <dbReference type="Proteomes" id="UP000594468"/>
    </source>
</evidence>
<name>A0A7S8IEG2_9CHLR</name>
<protein>
    <submittedName>
        <fullName evidence="2">Uncharacterized protein</fullName>
    </submittedName>
</protein>
<gene>
    <name evidence="2" type="ORF">G4Y79_23115</name>
</gene>
<keyword evidence="3" id="KW-1185">Reference proteome</keyword>
<evidence type="ECO:0000313" key="2">
    <source>
        <dbReference type="EMBL" id="QPC82542.1"/>
    </source>
</evidence>
<accession>A0A7S8IEG2</accession>
<feature type="transmembrane region" description="Helical" evidence="1">
    <location>
        <begin position="216"/>
        <end position="238"/>
    </location>
</feature>